<evidence type="ECO:0000313" key="2">
    <source>
        <dbReference type="EMBL" id="MEN2744649.1"/>
    </source>
</evidence>
<name>A0ABU9X1E6_9MICC</name>
<feature type="compositionally biased region" description="Low complexity" evidence="1">
    <location>
        <begin position="210"/>
        <end position="240"/>
    </location>
</feature>
<reference evidence="2 3" key="1">
    <citation type="submission" date="2024-05" db="EMBL/GenBank/DDBJ databases">
        <title>Sinomonas sp. nov., isolated from a waste landfill.</title>
        <authorList>
            <person name="Zhao Y."/>
        </authorList>
    </citation>
    <scope>NUCLEOTIDE SEQUENCE [LARGE SCALE GENOMIC DNA]</scope>
    <source>
        <strain evidence="2 3">CCTCC AB2014300</strain>
    </source>
</reference>
<protein>
    <submittedName>
        <fullName evidence="2">Uncharacterized protein</fullName>
    </submittedName>
</protein>
<organism evidence="2 3">
    <name type="scientific">Sinomonas halotolerans</name>
    <dbReference type="NCBI Taxonomy" id="1644133"/>
    <lineage>
        <taxon>Bacteria</taxon>
        <taxon>Bacillati</taxon>
        <taxon>Actinomycetota</taxon>
        <taxon>Actinomycetes</taxon>
        <taxon>Micrococcales</taxon>
        <taxon>Micrococcaceae</taxon>
        <taxon>Sinomonas</taxon>
    </lineage>
</organism>
<feature type="compositionally biased region" description="Low complexity" evidence="1">
    <location>
        <begin position="180"/>
        <end position="198"/>
    </location>
</feature>
<evidence type="ECO:0000256" key="1">
    <source>
        <dbReference type="SAM" id="MobiDB-lite"/>
    </source>
</evidence>
<dbReference type="RefSeq" id="WP_345884814.1">
    <property type="nucleotide sequence ID" value="NZ_JBDFRB010000006.1"/>
</dbReference>
<dbReference type="Proteomes" id="UP001422074">
    <property type="component" value="Unassembled WGS sequence"/>
</dbReference>
<evidence type="ECO:0000313" key="3">
    <source>
        <dbReference type="Proteomes" id="UP001422074"/>
    </source>
</evidence>
<comment type="caution">
    <text evidence="2">The sequence shown here is derived from an EMBL/GenBank/DDBJ whole genome shotgun (WGS) entry which is preliminary data.</text>
</comment>
<gene>
    <name evidence="2" type="ORF">ABCQ75_08845</name>
</gene>
<accession>A0ABU9X1E6</accession>
<feature type="region of interest" description="Disordered" evidence="1">
    <location>
        <begin position="179"/>
        <end position="240"/>
    </location>
</feature>
<keyword evidence="3" id="KW-1185">Reference proteome</keyword>
<sequence length="240" mass="24644">MVSGLQDADGKELRLYSEEQIDQGKSMGDLLLNTATVDPADCKSIATAGLTTSIDSGAVAVAISESDEPRTVSAQSGSEGPDAVELLTGIEDRMEQCASFTVEALGQKATVKSEELEAQTDAEKTFATASTRNDDTSDMLMQVSGAQGRLLVVATKSGADLGDADRQELEDLVNEVLAKAGSEGSASASTEPSPTMTETEGKETGGTETGGMTETSTATVSPTEQMTDGTETTTGATPTP</sequence>
<proteinExistence type="predicted"/>
<dbReference type="EMBL" id="JBDFRB010000006">
    <property type="protein sequence ID" value="MEN2744649.1"/>
    <property type="molecule type" value="Genomic_DNA"/>
</dbReference>